<accession>A0AAD5H1V4</accession>
<feature type="compositionally biased region" description="Basic and acidic residues" evidence="1">
    <location>
        <begin position="87"/>
        <end position="99"/>
    </location>
</feature>
<comment type="caution">
    <text evidence="2">The sequence shown here is derived from an EMBL/GenBank/DDBJ whole genome shotgun (WGS) entry which is preliminary data.</text>
</comment>
<name>A0AAD5H1V4_9CHLO</name>
<protein>
    <submittedName>
        <fullName evidence="2">Uncharacterized protein</fullName>
    </submittedName>
</protein>
<dbReference type="Proteomes" id="UP001205105">
    <property type="component" value="Unassembled WGS sequence"/>
</dbReference>
<sequence length="125" mass="13558">MQGMAAHDLIEHEDQYLPHGEPRAAALVGSPPRARLLARPRQPEPHMPSLTEKELGKGLHVDPTERAGHPGVPCDALPTGHAHRLPAYKDARDMQHPEEADAPLLVDVTAEGGAQQAQEQQGEQQ</sequence>
<gene>
    <name evidence="2" type="ORF">COHA_009810</name>
</gene>
<feature type="compositionally biased region" description="Low complexity" evidence="1">
    <location>
        <begin position="110"/>
        <end position="125"/>
    </location>
</feature>
<dbReference type="EMBL" id="JADXDR010000194">
    <property type="protein sequence ID" value="KAI7836302.1"/>
    <property type="molecule type" value="Genomic_DNA"/>
</dbReference>
<dbReference type="AlphaFoldDB" id="A0AAD5H1V4"/>
<evidence type="ECO:0000313" key="2">
    <source>
        <dbReference type="EMBL" id="KAI7836302.1"/>
    </source>
</evidence>
<reference evidence="2" key="1">
    <citation type="submission" date="2020-11" db="EMBL/GenBank/DDBJ databases">
        <title>Chlorella ohadii genome sequencing and assembly.</title>
        <authorList>
            <person name="Murik O."/>
            <person name="Treves H."/>
            <person name="Kedem I."/>
            <person name="Shotland Y."/>
            <person name="Kaplan A."/>
        </authorList>
    </citation>
    <scope>NUCLEOTIDE SEQUENCE</scope>
    <source>
        <strain evidence="2">1</strain>
    </source>
</reference>
<organism evidence="2 3">
    <name type="scientific">Chlorella ohadii</name>
    <dbReference type="NCBI Taxonomy" id="2649997"/>
    <lineage>
        <taxon>Eukaryota</taxon>
        <taxon>Viridiplantae</taxon>
        <taxon>Chlorophyta</taxon>
        <taxon>core chlorophytes</taxon>
        <taxon>Trebouxiophyceae</taxon>
        <taxon>Chlorellales</taxon>
        <taxon>Chlorellaceae</taxon>
        <taxon>Chlorella clade</taxon>
        <taxon>Chlorella</taxon>
    </lineage>
</organism>
<proteinExistence type="predicted"/>
<evidence type="ECO:0000256" key="1">
    <source>
        <dbReference type="SAM" id="MobiDB-lite"/>
    </source>
</evidence>
<feature type="region of interest" description="Disordered" evidence="1">
    <location>
        <begin position="60"/>
        <end position="125"/>
    </location>
</feature>
<keyword evidence="3" id="KW-1185">Reference proteome</keyword>
<evidence type="ECO:0000313" key="3">
    <source>
        <dbReference type="Proteomes" id="UP001205105"/>
    </source>
</evidence>